<gene>
    <name evidence="1" type="ORF">Cadr_000004032</name>
</gene>
<evidence type="ECO:0000313" key="2">
    <source>
        <dbReference type="Proteomes" id="UP000299084"/>
    </source>
</evidence>
<dbReference type="Proteomes" id="UP000299084">
    <property type="component" value="Unassembled WGS sequence"/>
</dbReference>
<dbReference type="EMBL" id="JWIN03000003">
    <property type="protein sequence ID" value="KAB1281412.1"/>
    <property type="molecule type" value="Genomic_DNA"/>
</dbReference>
<sequence length="97" mass="10874">MTVDFVMLTQFTGSEKCGQHSDPELGWQPSFLECLLNKPAIWRVLLAVVVPGESLHVDRISSAQQVCTAQVFRETLLNYCVTLVLKANLMDTDKTMD</sequence>
<proteinExistence type="predicted"/>
<accession>A0A5N4EDA8</accession>
<reference evidence="1 2" key="1">
    <citation type="journal article" date="2019" name="Mol. Ecol. Resour.">
        <title>Improving Illumina assemblies with Hi-C and long reads: an example with the North African dromedary.</title>
        <authorList>
            <person name="Elbers J.P."/>
            <person name="Rogers M.F."/>
            <person name="Perelman P.L."/>
            <person name="Proskuryakova A.A."/>
            <person name="Serdyukova N.A."/>
            <person name="Johnson W.E."/>
            <person name="Horin P."/>
            <person name="Corander J."/>
            <person name="Murphy D."/>
            <person name="Burger P.A."/>
        </authorList>
    </citation>
    <scope>NUCLEOTIDE SEQUENCE [LARGE SCALE GENOMIC DNA]</scope>
    <source>
        <strain evidence="1">Drom800</strain>
        <tissue evidence="1">Blood</tissue>
    </source>
</reference>
<name>A0A5N4EDA8_CAMDR</name>
<organism evidence="1 2">
    <name type="scientific">Camelus dromedarius</name>
    <name type="common">Dromedary</name>
    <name type="synonym">Arabian camel</name>
    <dbReference type="NCBI Taxonomy" id="9838"/>
    <lineage>
        <taxon>Eukaryota</taxon>
        <taxon>Metazoa</taxon>
        <taxon>Chordata</taxon>
        <taxon>Craniata</taxon>
        <taxon>Vertebrata</taxon>
        <taxon>Euteleostomi</taxon>
        <taxon>Mammalia</taxon>
        <taxon>Eutheria</taxon>
        <taxon>Laurasiatheria</taxon>
        <taxon>Artiodactyla</taxon>
        <taxon>Tylopoda</taxon>
        <taxon>Camelidae</taxon>
        <taxon>Camelus</taxon>
    </lineage>
</organism>
<evidence type="ECO:0000313" key="1">
    <source>
        <dbReference type="EMBL" id="KAB1281412.1"/>
    </source>
</evidence>
<keyword evidence="2" id="KW-1185">Reference proteome</keyword>
<dbReference type="AlphaFoldDB" id="A0A5N4EDA8"/>
<protein>
    <submittedName>
        <fullName evidence="1">Uncharacterized protein</fullName>
    </submittedName>
</protein>
<comment type="caution">
    <text evidence="1">The sequence shown here is derived from an EMBL/GenBank/DDBJ whole genome shotgun (WGS) entry which is preliminary data.</text>
</comment>